<name>J3MHT1_ORYBR</name>
<reference evidence="1" key="2">
    <citation type="submission" date="2013-04" db="UniProtKB">
        <authorList>
            <consortium name="EnsemblPlants"/>
        </authorList>
    </citation>
    <scope>IDENTIFICATION</scope>
</reference>
<reference evidence="1" key="1">
    <citation type="journal article" date="2013" name="Nat. Commun.">
        <title>Whole-genome sequencing of Oryza brachyantha reveals mechanisms underlying Oryza genome evolution.</title>
        <authorList>
            <person name="Chen J."/>
            <person name="Huang Q."/>
            <person name="Gao D."/>
            <person name="Wang J."/>
            <person name="Lang Y."/>
            <person name="Liu T."/>
            <person name="Li B."/>
            <person name="Bai Z."/>
            <person name="Luis Goicoechea J."/>
            <person name="Liang C."/>
            <person name="Chen C."/>
            <person name="Zhang W."/>
            <person name="Sun S."/>
            <person name="Liao Y."/>
            <person name="Zhang X."/>
            <person name="Yang L."/>
            <person name="Song C."/>
            <person name="Wang M."/>
            <person name="Shi J."/>
            <person name="Liu G."/>
            <person name="Liu J."/>
            <person name="Zhou H."/>
            <person name="Zhou W."/>
            <person name="Yu Q."/>
            <person name="An N."/>
            <person name="Chen Y."/>
            <person name="Cai Q."/>
            <person name="Wang B."/>
            <person name="Liu B."/>
            <person name="Min J."/>
            <person name="Huang Y."/>
            <person name="Wu H."/>
            <person name="Li Z."/>
            <person name="Zhang Y."/>
            <person name="Yin Y."/>
            <person name="Song W."/>
            <person name="Jiang J."/>
            <person name="Jackson S.A."/>
            <person name="Wing R.A."/>
            <person name="Wang J."/>
            <person name="Chen M."/>
        </authorList>
    </citation>
    <scope>NUCLEOTIDE SEQUENCE [LARGE SCALE GENOMIC DNA]</scope>
    <source>
        <strain evidence="1">cv. IRGC 101232</strain>
    </source>
</reference>
<dbReference type="AlphaFoldDB" id="J3MHT1"/>
<evidence type="ECO:0000313" key="1">
    <source>
        <dbReference type="EnsemblPlants" id="OB06G35750.1"/>
    </source>
</evidence>
<evidence type="ECO:0000313" key="2">
    <source>
        <dbReference type="Proteomes" id="UP000006038"/>
    </source>
</evidence>
<dbReference type="Proteomes" id="UP000006038">
    <property type="component" value="Chromosome 6"/>
</dbReference>
<keyword evidence="2" id="KW-1185">Reference proteome</keyword>
<proteinExistence type="predicted"/>
<dbReference type="HOGENOM" id="CLU_2798026_0_0_1"/>
<sequence>MCNVEEIVQNKLPSLLTLPWPPKTKASESRATLYFPGRKNSHRVHSLLDQTRSCTVQHWCNCKCRYVR</sequence>
<dbReference type="Gramene" id="OB06G35750.1">
    <property type="protein sequence ID" value="OB06G35750.1"/>
    <property type="gene ID" value="OB06G35750"/>
</dbReference>
<dbReference type="EnsemblPlants" id="OB06G35750.1">
    <property type="protein sequence ID" value="OB06G35750.1"/>
    <property type="gene ID" value="OB06G35750"/>
</dbReference>
<protein>
    <submittedName>
        <fullName evidence="1">Uncharacterized protein</fullName>
    </submittedName>
</protein>
<organism evidence="1">
    <name type="scientific">Oryza brachyantha</name>
    <name type="common">malo sina</name>
    <dbReference type="NCBI Taxonomy" id="4533"/>
    <lineage>
        <taxon>Eukaryota</taxon>
        <taxon>Viridiplantae</taxon>
        <taxon>Streptophyta</taxon>
        <taxon>Embryophyta</taxon>
        <taxon>Tracheophyta</taxon>
        <taxon>Spermatophyta</taxon>
        <taxon>Magnoliopsida</taxon>
        <taxon>Liliopsida</taxon>
        <taxon>Poales</taxon>
        <taxon>Poaceae</taxon>
        <taxon>BOP clade</taxon>
        <taxon>Oryzoideae</taxon>
        <taxon>Oryzeae</taxon>
        <taxon>Oryzinae</taxon>
        <taxon>Oryza</taxon>
    </lineage>
</organism>
<accession>J3MHT1</accession>